<evidence type="ECO:0000259" key="2">
    <source>
        <dbReference type="PROSITE" id="PS51084"/>
    </source>
</evidence>
<comment type="caution">
    <text evidence="3">The sequence shown here is derived from an EMBL/GenBank/DDBJ whole genome shotgun (WGS) entry which is preliminary data.</text>
</comment>
<evidence type="ECO:0000313" key="3">
    <source>
        <dbReference type="EMBL" id="KAF2148456.1"/>
    </source>
</evidence>
<proteinExistence type="predicted"/>
<dbReference type="SUPFAM" id="SSF54197">
    <property type="entry name" value="HIT-like"/>
    <property type="match status" value="1"/>
</dbReference>
<sequence length="312" mass="34787">MSFAKSAEVVQPQGRKELHHSLIGVSRFPTTPGQCIQLLKRDDLWSLPANTQQDVLLAAKEFEQASLRPLLDVRRSGLAYNGFDCIQLTPMHGLSEKWQPVSAGSCERSERFRGFLWTKDSAHMDQIELDELHRKFCEHSGLKENDLSFSGDDSDDNLFARLVRGEIPQWRVWQDDNHIAFLTPFGNTPGYTVVVPRKHLSSDILGLDDGDFKQLMAATRKVVEIIKGAMGCKRVGMFFEGFEIDYAHVKLVPVLDGAHGSVAVEGPSDEYHKLYPGYLSTRLGPEADPQALEEIIYHLGPAPRAGATDVTA</sequence>
<feature type="domain" description="HIT" evidence="2">
    <location>
        <begin position="158"/>
        <end position="261"/>
    </location>
</feature>
<accession>A0A9P4IRN9</accession>
<dbReference type="Gene3D" id="3.30.428.10">
    <property type="entry name" value="HIT-like"/>
    <property type="match status" value="1"/>
</dbReference>
<dbReference type="GO" id="GO:0003824">
    <property type="term" value="F:catalytic activity"/>
    <property type="evidence" value="ECO:0007669"/>
    <property type="project" value="InterPro"/>
</dbReference>
<protein>
    <submittedName>
        <fullName evidence="3">HIT-like protein</fullName>
    </submittedName>
</protein>
<comment type="caution">
    <text evidence="1">Lacks conserved residue(s) required for the propagation of feature annotation.</text>
</comment>
<name>A0A9P4IRN9_9PEZI</name>
<dbReference type="PANTHER" id="PTHR46648:SF1">
    <property type="entry name" value="ADENOSINE 5'-MONOPHOSPHORAMIDASE HNT1"/>
    <property type="match status" value="1"/>
</dbReference>
<dbReference type="Proteomes" id="UP000799439">
    <property type="component" value="Unassembled WGS sequence"/>
</dbReference>
<dbReference type="EMBL" id="ML996093">
    <property type="protein sequence ID" value="KAF2148456.1"/>
    <property type="molecule type" value="Genomic_DNA"/>
</dbReference>
<reference evidence="3" key="1">
    <citation type="journal article" date="2020" name="Stud. Mycol.">
        <title>101 Dothideomycetes genomes: a test case for predicting lifestyles and emergence of pathogens.</title>
        <authorList>
            <person name="Haridas S."/>
            <person name="Albert R."/>
            <person name="Binder M."/>
            <person name="Bloem J."/>
            <person name="Labutti K."/>
            <person name="Salamov A."/>
            <person name="Andreopoulos B."/>
            <person name="Baker S."/>
            <person name="Barry K."/>
            <person name="Bills G."/>
            <person name="Bluhm B."/>
            <person name="Cannon C."/>
            <person name="Castanera R."/>
            <person name="Culley D."/>
            <person name="Daum C."/>
            <person name="Ezra D."/>
            <person name="Gonzalez J."/>
            <person name="Henrissat B."/>
            <person name="Kuo A."/>
            <person name="Liang C."/>
            <person name="Lipzen A."/>
            <person name="Lutzoni F."/>
            <person name="Magnuson J."/>
            <person name="Mondo S."/>
            <person name="Nolan M."/>
            <person name="Ohm R."/>
            <person name="Pangilinan J."/>
            <person name="Park H.-J."/>
            <person name="Ramirez L."/>
            <person name="Alfaro M."/>
            <person name="Sun H."/>
            <person name="Tritt A."/>
            <person name="Yoshinaga Y."/>
            <person name="Zwiers L.-H."/>
            <person name="Turgeon B."/>
            <person name="Goodwin S."/>
            <person name="Spatafora J."/>
            <person name="Crous P."/>
            <person name="Grigoriev I."/>
        </authorList>
    </citation>
    <scope>NUCLEOTIDE SEQUENCE</scope>
    <source>
        <strain evidence="3">CBS 260.36</strain>
    </source>
</reference>
<dbReference type="PROSITE" id="PS51084">
    <property type="entry name" value="HIT_2"/>
    <property type="match status" value="1"/>
</dbReference>
<dbReference type="AlphaFoldDB" id="A0A9P4IRN9"/>
<dbReference type="InterPro" id="IPR036265">
    <property type="entry name" value="HIT-like_sf"/>
</dbReference>
<dbReference type="InterPro" id="IPR001310">
    <property type="entry name" value="Histidine_triad_HIT"/>
</dbReference>
<evidence type="ECO:0000313" key="4">
    <source>
        <dbReference type="Proteomes" id="UP000799439"/>
    </source>
</evidence>
<keyword evidence="4" id="KW-1185">Reference proteome</keyword>
<dbReference type="InterPro" id="IPR011146">
    <property type="entry name" value="HIT-like"/>
</dbReference>
<dbReference type="Pfam" id="PF01230">
    <property type="entry name" value="HIT"/>
    <property type="match status" value="1"/>
</dbReference>
<dbReference type="OrthoDB" id="2262349at2759"/>
<dbReference type="PANTHER" id="PTHR46648">
    <property type="entry name" value="HIT FAMILY PROTEIN 1"/>
    <property type="match status" value="1"/>
</dbReference>
<organism evidence="3 4">
    <name type="scientific">Myriangium duriaei CBS 260.36</name>
    <dbReference type="NCBI Taxonomy" id="1168546"/>
    <lineage>
        <taxon>Eukaryota</taxon>
        <taxon>Fungi</taxon>
        <taxon>Dikarya</taxon>
        <taxon>Ascomycota</taxon>
        <taxon>Pezizomycotina</taxon>
        <taxon>Dothideomycetes</taxon>
        <taxon>Dothideomycetidae</taxon>
        <taxon>Myriangiales</taxon>
        <taxon>Myriangiaceae</taxon>
        <taxon>Myriangium</taxon>
    </lineage>
</organism>
<gene>
    <name evidence="3" type="ORF">K461DRAFT_282918</name>
</gene>
<evidence type="ECO:0000256" key="1">
    <source>
        <dbReference type="PROSITE-ProRule" id="PRU00464"/>
    </source>
</evidence>